<dbReference type="Proteomes" id="UP000499080">
    <property type="component" value="Unassembled WGS sequence"/>
</dbReference>
<proteinExistence type="predicted"/>
<comment type="caution">
    <text evidence="2">The sequence shown here is derived from an EMBL/GenBank/DDBJ whole genome shotgun (WGS) entry which is preliminary data.</text>
</comment>
<dbReference type="AlphaFoldDB" id="A0A4Y2MPM5"/>
<feature type="compositionally biased region" description="Basic and acidic residues" evidence="1">
    <location>
        <begin position="117"/>
        <end position="129"/>
    </location>
</feature>
<sequence>MECQVYGSTSQVAAFGGTRFAPKWKCTPIRPNMFGSVQKESKTDCLESHFTDSSTKELNTIPASAISKIKVGTDEEKLEPLTTQKPESSKNDEASKNVKKVVPPAFGGLRFKPRQKNLHDVFETQKSKIDNQMQF</sequence>
<organism evidence="2 3">
    <name type="scientific">Araneus ventricosus</name>
    <name type="common">Orbweaver spider</name>
    <name type="synonym">Epeira ventricosa</name>
    <dbReference type="NCBI Taxonomy" id="182803"/>
    <lineage>
        <taxon>Eukaryota</taxon>
        <taxon>Metazoa</taxon>
        <taxon>Ecdysozoa</taxon>
        <taxon>Arthropoda</taxon>
        <taxon>Chelicerata</taxon>
        <taxon>Arachnida</taxon>
        <taxon>Araneae</taxon>
        <taxon>Araneomorphae</taxon>
        <taxon>Entelegynae</taxon>
        <taxon>Araneoidea</taxon>
        <taxon>Araneidae</taxon>
        <taxon>Araneus</taxon>
    </lineage>
</organism>
<feature type="compositionally biased region" description="Basic and acidic residues" evidence="1">
    <location>
        <begin position="87"/>
        <end position="96"/>
    </location>
</feature>
<name>A0A4Y2MPM5_ARAVE</name>
<dbReference type="EMBL" id="BGPR01007650">
    <property type="protein sequence ID" value="GBN28502.1"/>
    <property type="molecule type" value="Genomic_DNA"/>
</dbReference>
<evidence type="ECO:0000256" key="1">
    <source>
        <dbReference type="SAM" id="MobiDB-lite"/>
    </source>
</evidence>
<reference evidence="2 3" key="1">
    <citation type="journal article" date="2019" name="Sci. Rep.">
        <title>Orb-weaving spider Araneus ventricosus genome elucidates the spidroin gene catalogue.</title>
        <authorList>
            <person name="Kono N."/>
            <person name="Nakamura H."/>
            <person name="Ohtoshi R."/>
            <person name="Moran D.A.P."/>
            <person name="Shinohara A."/>
            <person name="Yoshida Y."/>
            <person name="Fujiwara M."/>
            <person name="Mori M."/>
            <person name="Tomita M."/>
            <person name="Arakawa K."/>
        </authorList>
    </citation>
    <scope>NUCLEOTIDE SEQUENCE [LARGE SCALE GENOMIC DNA]</scope>
</reference>
<accession>A0A4Y2MPM5</accession>
<gene>
    <name evidence="2" type="ORF">AVEN_97959_1</name>
</gene>
<protein>
    <submittedName>
        <fullName evidence="2">Uncharacterized protein</fullName>
    </submittedName>
</protein>
<evidence type="ECO:0000313" key="2">
    <source>
        <dbReference type="EMBL" id="GBN28502.1"/>
    </source>
</evidence>
<evidence type="ECO:0000313" key="3">
    <source>
        <dbReference type="Proteomes" id="UP000499080"/>
    </source>
</evidence>
<keyword evidence="3" id="KW-1185">Reference proteome</keyword>
<feature type="region of interest" description="Disordered" evidence="1">
    <location>
        <begin position="72"/>
        <end position="135"/>
    </location>
</feature>